<reference evidence="1 2" key="1">
    <citation type="journal article" date="2014" name="BMC Genomics">
        <title>Comparative genomics of Bradyrhizobium japonicum CPAC 15 and Bradyrhizobium diazoefficiens CPAC 7: elite model strains for understanding symbiotic performance with soybean.</title>
        <authorList>
            <person name="Siqueira A.F."/>
            <person name="Ormeno-Orrillo E."/>
            <person name="Souza R.C."/>
            <person name="Rodrigues E.P."/>
            <person name="Almeida L.G."/>
            <person name="Barcellos F.G."/>
            <person name="Batista J.S."/>
            <person name="Nakatami A.S."/>
            <person name="Martinez-Romero E."/>
            <person name="Vasconcelos A.T."/>
            <person name="Hungria M."/>
        </authorList>
    </citation>
    <scope>NUCLEOTIDE SEQUENCE [LARGE SCALE GENOMIC DNA]</scope>
    <source>
        <strain evidence="1 2">SEMIA 5080</strain>
    </source>
</reference>
<evidence type="ECO:0000313" key="2">
    <source>
        <dbReference type="Proteomes" id="UP000024900"/>
    </source>
</evidence>
<name>A0A837CP09_9BRAD</name>
<dbReference type="AlphaFoldDB" id="A0A837CP09"/>
<organism evidence="1 2">
    <name type="scientific">Bradyrhizobium diazoefficiens SEMIA 5080</name>
    <dbReference type="NCBI Taxonomy" id="754504"/>
    <lineage>
        <taxon>Bacteria</taxon>
        <taxon>Pseudomonadati</taxon>
        <taxon>Pseudomonadota</taxon>
        <taxon>Alphaproteobacteria</taxon>
        <taxon>Hyphomicrobiales</taxon>
        <taxon>Nitrobacteraceae</taxon>
        <taxon>Bradyrhizobium</taxon>
    </lineage>
</organism>
<sequence>MEAVGRAVMTRLYAYVPPIASFITGRDISERDFDGPTISNCLKCRGNKTADGAGSEIAPGFLAKSVRERRLPEPLRSLCRPTHTGRLHCPEQAQRRQALFSLVALHSDRRMRTTA</sequence>
<protein>
    <submittedName>
        <fullName evidence="1">Uncharacterized protein</fullName>
    </submittedName>
</protein>
<dbReference type="EMBL" id="ADOU02000004">
    <property type="protein sequence ID" value="KGJ70708.1"/>
    <property type="molecule type" value="Genomic_DNA"/>
</dbReference>
<evidence type="ECO:0000313" key="1">
    <source>
        <dbReference type="EMBL" id="KGJ70708.1"/>
    </source>
</evidence>
<dbReference type="Proteomes" id="UP000024900">
    <property type="component" value="Unassembled WGS sequence"/>
</dbReference>
<accession>A0A837CP09</accession>
<comment type="caution">
    <text evidence="1">The sequence shown here is derived from an EMBL/GenBank/DDBJ whole genome shotgun (WGS) entry which is preliminary data.</text>
</comment>
<gene>
    <name evidence="1" type="ORF">BJA5080_06652</name>
</gene>
<proteinExistence type="predicted"/>